<organism evidence="2 3">
    <name type="scientific">Sphingomonas baiyangensis</name>
    <dbReference type="NCBI Taxonomy" id="2572576"/>
    <lineage>
        <taxon>Bacteria</taxon>
        <taxon>Pseudomonadati</taxon>
        <taxon>Pseudomonadota</taxon>
        <taxon>Alphaproteobacteria</taxon>
        <taxon>Sphingomonadales</taxon>
        <taxon>Sphingomonadaceae</taxon>
        <taxon>Sphingomonas</taxon>
    </lineage>
</organism>
<dbReference type="CDD" id="cd00267">
    <property type="entry name" value="ABC_ATPase"/>
    <property type="match status" value="1"/>
</dbReference>
<protein>
    <recommendedName>
        <fullName evidence="1">Endonuclease GajA/Old nuclease/RecF-like AAA domain-containing protein</fullName>
    </recommendedName>
</protein>
<proteinExistence type="predicted"/>
<comment type="caution">
    <text evidence="2">The sequence shown here is derived from an EMBL/GenBank/DDBJ whole genome shotgun (WGS) entry which is preliminary data.</text>
</comment>
<dbReference type="InterPro" id="IPR041685">
    <property type="entry name" value="AAA_GajA/Old/RecF-like"/>
</dbReference>
<dbReference type="RefSeq" id="WP_136941854.1">
    <property type="nucleotide sequence ID" value="NZ_SWKR01000002.1"/>
</dbReference>
<reference evidence="2 3" key="1">
    <citation type="submission" date="2019-04" db="EMBL/GenBank/DDBJ databases">
        <authorList>
            <person name="Yang Y."/>
            <person name="Wei D."/>
        </authorList>
    </citation>
    <scope>NUCLEOTIDE SEQUENCE [LARGE SCALE GENOMIC DNA]</scope>
    <source>
        <strain evidence="2 3">L-1-4w-11</strain>
    </source>
</reference>
<accession>A0A4U1KZV3</accession>
<sequence length="631" mass="71691">MRYKSFRIENFKGIKDTTVNLQSLAGANVFAFVGLNESGKTTVLEAIHSFSPDDATSELLGGEAGMGVPFNERVPRHALSDFTGDVSVTAVVSVTPEDKEKVAKHLLTSHNLHLNVETFPDELVFQRQQRFENGDFKKSYFTLRTKLEVKGLKQRKWREPRGDESTQIRQAAYAFTPDIAYFPTFVFDFPETVFLTNRGDIVDQFYRRTFQDILDYDGRSHTIEKDILRRLRANSMRVPWLSFLSLWGTNDDKEKIQHVMDRAGAAVTKLVFGRWNKIFGEDTRGKEVIITFDTLEGEVQDAQGKTLKTHEHDLFVRFQIRDGTRRFNVNDRSLGFRWFFSFMLFTQFRVARTGSGSRPLLFLFDEPASNLHAAAQQKLIESFPEIAKGEHTLAYSTHSHYLIEPKWLEQTFIVTNRADAPVMSVLDDISLDDESLDIKVETYRNFVNFFPGQTSYFQPILDRLAVVPSKFDAQKASIVLEGKSDYYILRYLSKLLGIDDIPLLPGLGAGTFGALAALHVGWNLKFLFVLDGDIAGKTERDRYAEEFGIPAERLVTIDELVVGVKVIEDLLDDEARNVIQSALSLGKAPTKGQIRRFFQERLACGNVEPLSKKFAQTGGELITKLKERLEA</sequence>
<evidence type="ECO:0000313" key="2">
    <source>
        <dbReference type="EMBL" id="TKD49912.1"/>
    </source>
</evidence>
<dbReference type="AlphaFoldDB" id="A0A4U1KZV3"/>
<evidence type="ECO:0000259" key="1">
    <source>
        <dbReference type="Pfam" id="PF13175"/>
    </source>
</evidence>
<dbReference type="Proteomes" id="UP000309138">
    <property type="component" value="Unassembled WGS sequence"/>
</dbReference>
<dbReference type="PANTHER" id="PTHR43581:SF4">
    <property type="entry name" value="ATP_GTP PHOSPHATASE"/>
    <property type="match status" value="1"/>
</dbReference>
<feature type="domain" description="Endonuclease GajA/Old nuclease/RecF-like AAA" evidence="1">
    <location>
        <begin position="1"/>
        <end position="140"/>
    </location>
</feature>
<dbReference type="SUPFAM" id="SSF52540">
    <property type="entry name" value="P-loop containing nucleoside triphosphate hydrolases"/>
    <property type="match status" value="1"/>
</dbReference>
<dbReference type="Pfam" id="PF13175">
    <property type="entry name" value="AAA_15"/>
    <property type="match status" value="2"/>
</dbReference>
<dbReference type="InterPro" id="IPR051396">
    <property type="entry name" value="Bact_Antivir_Def_Nuclease"/>
</dbReference>
<name>A0A4U1KZV3_9SPHN</name>
<dbReference type="Gene3D" id="3.40.50.300">
    <property type="entry name" value="P-loop containing nucleotide triphosphate hydrolases"/>
    <property type="match status" value="1"/>
</dbReference>
<dbReference type="InterPro" id="IPR027417">
    <property type="entry name" value="P-loop_NTPase"/>
</dbReference>
<dbReference type="EMBL" id="SWKR01000002">
    <property type="protein sequence ID" value="TKD49912.1"/>
    <property type="molecule type" value="Genomic_DNA"/>
</dbReference>
<dbReference type="PANTHER" id="PTHR43581">
    <property type="entry name" value="ATP/GTP PHOSPHATASE"/>
    <property type="match status" value="1"/>
</dbReference>
<dbReference type="OrthoDB" id="9816534at2"/>
<keyword evidence="3" id="KW-1185">Reference proteome</keyword>
<feature type="domain" description="Endonuclease GajA/Old nuclease/RecF-like AAA" evidence="1">
    <location>
        <begin position="305"/>
        <end position="403"/>
    </location>
</feature>
<gene>
    <name evidence="2" type="ORF">FBR43_03360</name>
</gene>
<evidence type="ECO:0000313" key="3">
    <source>
        <dbReference type="Proteomes" id="UP000309138"/>
    </source>
</evidence>